<evidence type="ECO:0000313" key="2">
    <source>
        <dbReference type="EMBL" id="LAA60820.1"/>
    </source>
</evidence>
<reference evidence="2" key="2">
    <citation type="submission" date="2017-11" db="EMBL/GenBank/DDBJ databases">
        <title>Coralsnake Venomics: Analyses of Venom Gland Transcriptomes and Proteomes of Six Brazilian Taxa.</title>
        <authorList>
            <person name="Aird S.D."/>
            <person name="Jorge da Silva N."/>
            <person name="Qiu L."/>
            <person name="Villar-Briones A."/>
            <person name="Aparecida-Saddi V."/>
            <person name="Campos-Telles M.P."/>
            <person name="Grau M."/>
            <person name="Mikheyev A.S."/>
        </authorList>
    </citation>
    <scope>NUCLEOTIDE SEQUENCE</scope>
    <source>
        <tissue evidence="2">Venom_gland</tissue>
    </source>
</reference>
<evidence type="ECO:0000256" key="1">
    <source>
        <dbReference type="SAM" id="MobiDB-lite"/>
    </source>
</evidence>
<dbReference type="EMBL" id="IACJ01132703">
    <property type="protein sequence ID" value="LAA60820.1"/>
    <property type="molecule type" value="Transcribed_RNA"/>
</dbReference>
<name>A0A2D4GM53_MICCO</name>
<accession>A0A2D4GM53</accession>
<reference evidence="2" key="1">
    <citation type="submission" date="2017-07" db="EMBL/GenBank/DDBJ databases">
        <authorList>
            <person name="Mikheyev A."/>
            <person name="Grau M."/>
        </authorList>
    </citation>
    <scope>NUCLEOTIDE SEQUENCE</scope>
    <source>
        <tissue evidence="2">Venom_gland</tissue>
    </source>
</reference>
<dbReference type="AlphaFoldDB" id="A0A2D4GM53"/>
<feature type="region of interest" description="Disordered" evidence="1">
    <location>
        <begin position="58"/>
        <end position="107"/>
    </location>
</feature>
<proteinExistence type="predicted"/>
<organism evidence="2">
    <name type="scientific">Micrurus corallinus</name>
    <name type="common">Brazilian coral snake</name>
    <dbReference type="NCBI Taxonomy" id="54390"/>
    <lineage>
        <taxon>Eukaryota</taxon>
        <taxon>Metazoa</taxon>
        <taxon>Chordata</taxon>
        <taxon>Craniata</taxon>
        <taxon>Vertebrata</taxon>
        <taxon>Euteleostomi</taxon>
        <taxon>Lepidosauria</taxon>
        <taxon>Squamata</taxon>
        <taxon>Bifurcata</taxon>
        <taxon>Unidentata</taxon>
        <taxon>Episquamata</taxon>
        <taxon>Toxicofera</taxon>
        <taxon>Serpentes</taxon>
        <taxon>Colubroidea</taxon>
        <taxon>Elapidae</taxon>
        <taxon>Elapinae</taxon>
        <taxon>Micrurus</taxon>
    </lineage>
</organism>
<feature type="compositionally biased region" description="Basic and acidic residues" evidence="1">
    <location>
        <begin position="67"/>
        <end position="89"/>
    </location>
</feature>
<protein>
    <submittedName>
        <fullName evidence="2">Uncharacterized protein</fullName>
    </submittedName>
</protein>
<dbReference type="EMBL" id="IACJ01132704">
    <property type="protein sequence ID" value="LAA60821.1"/>
    <property type="molecule type" value="Transcribed_RNA"/>
</dbReference>
<sequence length="107" mass="11528">MREASRCCVFFLVRLESSPTKKNAAVAAGIRDKGNVGWRRAQQQQCFSPGLPSLAASCGGRKVKSQPWDDERGVRGGENREIKGQDSERGNGVTCVTGKGRAGSMQD</sequence>